<dbReference type="KEGG" id="euz:DVS28_a2300"/>
<keyword evidence="1" id="KW-0732">Signal</keyword>
<keyword evidence="3" id="KW-1185">Reference proteome</keyword>
<evidence type="ECO:0000313" key="3">
    <source>
        <dbReference type="Proteomes" id="UP000264006"/>
    </source>
</evidence>
<dbReference type="SUPFAM" id="SSF50974">
    <property type="entry name" value="Nitrous oxide reductase, N-terminal domain"/>
    <property type="match status" value="1"/>
</dbReference>
<dbReference type="AlphaFoldDB" id="A0A346XXN5"/>
<protein>
    <submittedName>
        <fullName evidence="2">Putative secreted protein</fullName>
    </submittedName>
</protein>
<evidence type="ECO:0000256" key="1">
    <source>
        <dbReference type="SAM" id="SignalP"/>
    </source>
</evidence>
<feature type="chain" id="PRO_5017055661" evidence="1">
    <location>
        <begin position="25"/>
        <end position="511"/>
    </location>
</feature>
<dbReference type="Proteomes" id="UP000264006">
    <property type="component" value="Chromosome"/>
</dbReference>
<reference evidence="2 3" key="1">
    <citation type="submission" date="2018-09" db="EMBL/GenBank/DDBJ databases">
        <title>Complete genome sequence of Euzebya sp. DY32-46 isolated from seawater of Pacific Ocean.</title>
        <authorList>
            <person name="Xu L."/>
            <person name="Wu Y.-H."/>
            <person name="Xu X.-W."/>
        </authorList>
    </citation>
    <scope>NUCLEOTIDE SEQUENCE [LARGE SCALE GENOMIC DNA]</scope>
    <source>
        <strain evidence="2 3">DY32-46</strain>
    </source>
</reference>
<dbReference type="InterPro" id="IPR011045">
    <property type="entry name" value="N2O_reductase_N"/>
</dbReference>
<dbReference type="RefSeq" id="WP_114591549.1">
    <property type="nucleotide sequence ID" value="NZ_CP031165.1"/>
</dbReference>
<dbReference type="EMBL" id="CP031165">
    <property type="protein sequence ID" value="AXV06982.1"/>
    <property type="molecule type" value="Genomic_DNA"/>
</dbReference>
<name>A0A346XXN5_9ACTN</name>
<dbReference type="OrthoDB" id="5241528at2"/>
<accession>A0A346XXN5</accession>
<proteinExistence type="predicted"/>
<evidence type="ECO:0000313" key="2">
    <source>
        <dbReference type="EMBL" id="AXV06982.1"/>
    </source>
</evidence>
<feature type="signal peptide" evidence="1">
    <location>
        <begin position="1"/>
        <end position="24"/>
    </location>
</feature>
<sequence>MRTTALSLAVLLVLGVLSLAPASATEGGENITPVDNIPFPSVDSGEGTDSDFLTYDIDPTDGVNERTVGVFGSIGAGALILDVTDGGAPTQLAFYSCSIGQGDIQIFQQGDKTYFAFTDDGYSTERNEPSACQQWAKGDADFTGGNKQGTFIVDITDPTSPTNVDFIPFPRGSHNQTVHPSGNFLYNSNSELITNAANAGIEVWEITDIATTAPVNHGVMPLPVRPGLGTDSHDITFNADGSRAYSAALSQTVIINTEDPAEPFVVTSFVDPAINVEHQANPVTLTDPLLGEREFLIVEDEFAGAAGAEQTCPSGGTHVYDITDETLPVKVGSWYVGDVANTNAIGLNSCTAHVFDIHEDAQIMTMSFYGGGVRVIDLTGLVGLSVGGVGVGMKEIGYHRFEDSNSWSVKAPLVERNEDGSLKDFHLYSNDINRGVDTYLFSTGGEVATGTGNGEWFPGTSFVETFGAAVTPADYEPFCLLRAAGETVRGIAAPALIDGGTGVLLGDITAA</sequence>
<gene>
    <name evidence="2" type="ORF">DVS28_a2300</name>
</gene>
<organism evidence="2 3">
    <name type="scientific">Euzebya pacifica</name>
    <dbReference type="NCBI Taxonomy" id="1608957"/>
    <lineage>
        <taxon>Bacteria</taxon>
        <taxon>Bacillati</taxon>
        <taxon>Actinomycetota</taxon>
        <taxon>Nitriliruptoria</taxon>
        <taxon>Euzebyales</taxon>
    </lineage>
</organism>